<dbReference type="AlphaFoldDB" id="A0A232F2U8"/>
<reference evidence="3 4" key="1">
    <citation type="journal article" date="2017" name="Curr. Biol.">
        <title>The Evolution of Venom by Co-option of Single-Copy Genes.</title>
        <authorList>
            <person name="Martinson E.O."/>
            <person name="Mrinalini"/>
            <person name="Kelkar Y.D."/>
            <person name="Chang C.H."/>
            <person name="Werren J.H."/>
        </authorList>
    </citation>
    <scope>NUCLEOTIDE SEQUENCE [LARGE SCALE GENOMIC DNA]</scope>
    <source>
        <strain evidence="3 4">Alberta</strain>
        <tissue evidence="3">Whole body</tissue>
    </source>
</reference>
<dbReference type="EMBL" id="NNAY01001167">
    <property type="protein sequence ID" value="OXU24912.1"/>
    <property type="molecule type" value="Genomic_DNA"/>
</dbReference>
<dbReference type="PANTHER" id="PTHR12271">
    <property type="entry name" value="POLY A POLYMERASE CID PAP -RELATED"/>
    <property type="match status" value="1"/>
</dbReference>
<keyword evidence="1" id="KW-0862">Zinc</keyword>
<dbReference type="SUPFAM" id="SSF57667">
    <property type="entry name" value="beta-beta-alpha zinc fingers"/>
    <property type="match status" value="1"/>
</dbReference>
<dbReference type="Pfam" id="PF22600">
    <property type="entry name" value="MTPAP-like_central"/>
    <property type="match status" value="1"/>
</dbReference>
<dbReference type="PROSITE" id="PS50157">
    <property type="entry name" value="ZINC_FINGER_C2H2_2"/>
    <property type="match status" value="2"/>
</dbReference>
<evidence type="ECO:0000259" key="2">
    <source>
        <dbReference type="PROSITE" id="PS50157"/>
    </source>
</evidence>
<dbReference type="PROSITE" id="PS00028">
    <property type="entry name" value="ZINC_FINGER_C2H2_1"/>
    <property type="match status" value="3"/>
</dbReference>
<dbReference type="Gene3D" id="3.30.460.10">
    <property type="entry name" value="Beta Polymerase, domain 2"/>
    <property type="match status" value="1"/>
</dbReference>
<dbReference type="OrthoDB" id="407432at2759"/>
<keyword evidence="1" id="KW-0863">Zinc-finger</keyword>
<dbReference type="InterPro" id="IPR043519">
    <property type="entry name" value="NT_sf"/>
</dbReference>
<evidence type="ECO:0000313" key="3">
    <source>
        <dbReference type="EMBL" id="OXU24912.1"/>
    </source>
</evidence>
<organism evidence="3 4">
    <name type="scientific">Trichomalopsis sarcophagae</name>
    <dbReference type="NCBI Taxonomy" id="543379"/>
    <lineage>
        <taxon>Eukaryota</taxon>
        <taxon>Metazoa</taxon>
        <taxon>Ecdysozoa</taxon>
        <taxon>Arthropoda</taxon>
        <taxon>Hexapoda</taxon>
        <taxon>Insecta</taxon>
        <taxon>Pterygota</taxon>
        <taxon>Neoptera</taxon>
        <taxon>Endopterygota</taxon>
        <taxon>Hymenoptera</taxon>
        <taxon>Apocrita</taxon>
        <taxon>Proctotrupomorpha</taxon>
        <taxon>Chalcidoidea</taxon>
        <taxon>Pteromalidae</taxon>
        <taxon>Pteromalinae</taxon>
        <taxon>Trichomalopsis</taxon>
    </lineage>
</organism>
<gene>
    <name evidence="3" type="ORF">TSAR_006223</name>
</gene>
<dbReference type="InterPro" id="IPR054708">
    <property type="entry name" value="MTPAP-like_central"/>
</dbReference>
<keyword evidence="1" id="KW-0479">Metal-binding</keyword>
<dbReference type="SMART" id="SM00355">
    <property type="entry name" value="ZnF_C2H2"/>
    <property type="match status" value="5"/>
</dbReference>
<proteinExistence type="predicted"/>
<sequence length="1059" mass="123058">MISFLASLSKMGNVMCNVITGIFESIFALFIPTNLNISYKNNNVYTKGKSTCPEGCTVVEQKEVISYLPEQQAKQGESLFHKVYYCSSCKITLDNQNILKYHCMLHLHKKYSLDDIIQFKLEDEQIIINYLFCRTIMHSEKELARHLEPQQHIDVIKHFSSIRNIEKNFNFSDDSTNQILEDAILNSYNSSHIIDLVIKILCEPCQVMFQEPDKNLHIHQEKPCQKLMKYRNRKKKNNSDIFVIDHTSQNLFTCFICLDVSFNTLEQLFKHLLEEEHKYKMRIFKQVMQTREINNRNIMVCSYELSKTMKNIISKRKNGNTYKKLFGNGLKTDIQILNENFVTQEGIEKYDCSICGRSITSLKKLYSHISGFRHQNNLKVAKSKNVVETHYSITLKNTIVGRNTAPAFDKNVSSKSADFENVSFLQSYKSSLLINDELNELIDFDLDNIDPRKSIDNKISKRNTKGDLTSGYSLDKNKVANASKFIELCIKPGLSNIYHMNDKAIQLLQTGINLTIPINSEKRLCIPCHCKFFNYYLYDHLHCDEHVKNLCHMENVCFREPLTDSNFFQFYVVKYPNNWILCYACGTYGHGNDDVIINHISSESHILKSLYCYSCSKITFQEMIAISKNLWYYVHVYVCNICNKRFKAEFDFIAHLESMEHENNNACFADMTMKFGICPVCVTCWYGSPDFYSEHCLNNFHKRFLISNELMVPEMPKPVIELLNKPDLTVSNLLNESNKTINSDKDKVSELLRTIEEYVKPIYPKAKAYLHGSRLSHQGFLDSDVDIFLDCENNYHYARSKEQSEVYLNSVLKIFEADQDNWIIDEVLVDSRVPILKLRHIFTNHKCDISFMNGLSVEKSKLIKYYNISFPICRQLILFLKKWLHYCQLSGSTGINTYALSWFVIFYLQGEKIVPTVSQLIKKLNSSLNVAGWECATLNTAEISSTNFAFKDILQGFFLYYGTFDYQFNVVCPLIGESISKHYFCETIELPEEMKNYKRQVIDGEIEFFRFDSPMCIQDPVDHSQNITKAITKLQLRSFKKYCTESAVRLSNNETSGSE</sequence>
<dbReference type="Gene3D" id="1.10.1410.10">
    <property type="match status" value="1"/>
</dbReference>
<dbReference type="CDD" id="cd05402">
    <property type="entry name" value="NT_PAP_TUTase"/>
    <property type="match status" value="1"/>
</dbReference>
<accession>A0A232F2U8</accession>
<evidence type="ECO:0000256" key="1">
    <source>
        <dbReference type="PROSITE-ProRule" id="PRU00042"/>
    </source>
</evidence>
<dbReference type="SUPFAM" id="SSF81301">
    <property type="entry name" value="Nucleotidyltransferase"/>
    <property type="match status" value="1"/>
</dbReference>
<dbReference type="SUPFAM" id="SSF81631">
    <property type="entry name" value="PAP/OAS1 substrate-binding domain"/>
    <property type="match status" value="1"/>
</dbReference>
<dbReference type="GO" id="GO:0050265">
    <property type="term" value="F:RNA uridylyltransferase activity"/>
    <property type="evidence" value="ECO:0007669"/>
    <property type="project" value="TreeGrafter"/>
</dbReference>
<evidence type="ECO:0000313" key="4">
    <source>
        <dbReference type="Proteomes" id="UP000215335"/>
    </source>
</evidence>
<name>A0A232F2U8_9HYME</name>
<protein>
    <recommendedName>
        <fullName evidence="2">C2H2-type domain-containing protein</fullName>
    </recommendedName>
</protein>
<feature type="domain" description="C2H2-type" evidence="2">
    <location>
        <begin position="637"/>
        <end position="666"/>
    </location>
</feature>
<keyword evidence="4" id="KW-1185">Reference proteome</keyword>
<feature type="domain" description="C2H2-type" evidence="2">
    <location>
        <begin position="350"/>
        <end position="379"/>
    </location>
</feature>
<dbReference type="GO" id="GO:0008270">
    <property type="term" value="F:zinc ion binding"/>
    <property type="evidence" value="ECO:0007669"/>
    <property type="project" value="UniProtKB-KW"/>
</dbReference>
<dbReference type="STRING" id="543379.A0A232F2U8"/>
<dbReference type="GO" id="GO:0031123">
    <property type="term" value="P:RNA 3'-end processing"/>
    <property type="evidence" value="ECO:0007669"/>
    <property type="project" value="TreeGrafter"/>
</dbReference>
<comment type="caution">
    <text evidence="3">The sequence shown here is derived from an EMBL/GenBank/DDBJ whole genome shotgun (WGS) entry which is preliminary data.</text>
</comment>
<dbReference type="InterPro" id="IPR036236">
    <property type="entry name" value="Znf_C2H2_sf"/>
</dbReference>
<dbReference type="PANTHER" id="PTHR12271:SF66">
    <property type="entry name" value="TERMINAL URIDYLYLTRANSFERASE TAILOR"/>
    <property type="match status" value="1"/>
</dbReference>
<dbReference type="Proteomes" id="UP000215335">
    <property type="component" value="Unassembled WGS sequence"/>
</dbReference>
<dbReference type="InterPro" id="IPR013087">
    <property type="entry name" value="Znf_C2H2_type"/>
</dbReference>